<dbReference type="Proteomes" id="UP001246858">
    <property type="component" value="Unassembled WGS sequence"/>
</dbReference>
<protein>
    <submittedName>
        <fullName evidence="1">Uncharacterized protein</fullName>
    </submittedName>
</protein>
<comment type="caution">
    <text evidence="1">The sequence shown here is derived from an EMBL/GenBank/DDBJ whole genome shotgun (WGS) entry which is preliminary data.</text>
</comment>
<evidence type="ECO:0000313" key="2">
    <source>
        <dbReference type="Proteomes" id="UP001246858"/>
    </source>
</evidence>
<accession>A0ACC6L3R4</accession>
<keyword evidence="2" id="KW-1185">Reference proteome</keyword>
<name>A0ACC6L3R4_9SPHI</name>
<dbReference type="EMBL" id="JAVDTF010000006">
    <property type="protein sequence ID" value="MDR6786139.1"/>
    <property type="molecule type" value="Genomic_DNA"/>
</dbReference>
<gene>
    <name evidence="1" type="ORF">J2X78_004732</name>
</gene>
<reference evidence="1" key="1">
    <citation type="submission" date="2023-07" db="EMBL/GenBank/DDBJ databases">
        <title>Sorghum-associated microbial communities from plants grown in Nebraska, USA.</title>
        <authorList>
            <person name="Schachtman D."/>
        </authorList>
    </citation>
    <scope>NUCLEOTIDE SEQUENCE</scope>
    <source>
        <strain evidence="1">2697</strain>
    </source>
</reference>
<proteinExistence type="predicted"/>
<organism evidence="1 2">
    <name type="scientific">Pedobacter africanus</name>
    <dbReference type="NCBI Taxonomy" id="151894"/>
    <lineage>
        <taxon>Bacteria</taxon>
        <taxon>Pseudomonadati</taxon>
        <taxon>Bacteroidota</taxon>
        <taxon>Sphingobacteriia</taxon>
        <taxon>Sphingobacteriales</taxon>
        <taxon>Sphingobacteriaceae</taxon>
        <taxon>Pedobacter</taxon>
    </lineage>
</organism>
<evidence type="ECO:0000313" key="1">
    <source>
        <dbReference type="EMBL" id="MDR6786139.1"/>
    </source>
</evidence>
<sequence length="415" mass="47544">MDYKLIRKILLDLIKIDKINYGESKVLTIAHDNDRGFVYNGKYYSQLVDTIEDDLRKRGFECVSIARIISSVKGNISYGNVHSPEGGFARALLMKRLKGFLIRNKYPYSNMEERVWGEILDETKAEKVVGILPSRELCTACHKRGIWVADVQHGVIAENHPWYGAQFRAKDTNQFLPNAFLVWDHGSAEVLEKWAKPKGITINVIGNRWISRFKNPKQDDLLVSNTLNSYRQQFNNEENKRSILVGLSSCSEGMKNGIISESLIKVIQNTSKKYKWILRLHPNQLKGFASHESEIFFKLFKSSLEGHAEWEVATRSALPAVLLSSDLHIAWHSSVAIEGAQLGVKSALLDPRFRGAYADDYYDYYKKLGFIDFVEDDVNAITDWISANIESKSYGEDYENYDQKYNELISFLTEK</sequence>